<dbReference type="HOGENOM" id="CLU_1381396_0_0_2"/>
<dbReference type="KEGG" id="mez:Mtc_1588"/>
<dbReference type="STRING" id="1041930.Mtc_1588"/>
<reference evidence="1 2" key="1">
    <citation type="journal article" date="2012" name="J. Bacteriol.">
        <title>Complete genome sequence of a thermophilic methanogen, Methanocella conradii HZ254, isolated from Chinese rice field soil.</title>
        <authorList>
            <person name="Lu Z."/>
            <person name="Lu Y."/>
        </authorList>
    </citation>
    <scope>NUCLEOTIDE SEQUENCE [LARGE SCALE GENOMIC DNA]</scope>
    <source>
        <strain evidence="2">DSM 24694 / JCM 17849 / CGMCC 1.5162 / HZ254</strain>
    </source>
</reference>
<dbReference type="GeneID" id="11971726"/>
<sequence>MIILMVILVASTTAMGCVTCKNILGPIYGPTYTPTVASPSPTPPAYQSPSPSPKYVKIETESPPYQYMPNQARVSHPCYYRTEDWEMPVPAPGSLKPAHHGVIHELEFWNPTNENKTISVYNLKSAFYEKKDTPHKFVTSAEIFYEEGKGFFSEFTLQPGECRTVLMYSYIIDDSNYEKYRGYFIEPVSVSLVMNVP</sequence>
<evidence type="ECO:0000313" key="1">
    <source>
        <dbReference type="EMBL" id="AFD00340.1"/>
    </source>
</evidence>
<keyword evidence="2" id="KW-1185">Reference proteome</keyword>
<accession>H8I789</accession>
<dbReference type="OrthoDB" id="376686at2157"/>
<protein>
    <submittedName>
        <fullName evidence="1">Uncharacterized protein</fullName>
    </submittedName>
</protein>
<dbReference type="Proteomes" id="UP000005233">
    <property type="component" value="Chromosome"/>
</dbReference>
<proteinExistence type="predicted"/>
<dbReference type="EMBL" id="CP003243">
    <property type="protein sequence ID" value="AFD00340.1"/>
    <property type="molecule type" value="Genomic_DNA"/>
</dbReference>
<dbReference type="RefSeq" id="WP_014406171.1">
    <property type="nucleotide sequence ID" value="NC_017034.1"/>
</dbReference>
<name>H8I789_METCZ</name>
<organism evidence="1 2">
    <name type="scientific">Methanocella conradii (strain DSM 24694 / JCM 17849 / CGMCC 1.5162 / HZ254)</name>
    <dbReference type="NCBI Taxonomy" id="1041930"/>
    <lineage>
        <taxon>Archaea</taxon>
        <taxon>Methanobacteriati</taxon>
        <taxon>Methanobacteriota</taxon>
        <taxon>Stenosarchaea group</taxon>
        <taxon>Methanomicrobia</taxon>
        <taxon>Methanocellales</taxon>
        <taxon>Methanocellaceae</taxon>
        <taxon>Methanocella</taxon>
    </lineage>
</organism>
<dbReference type="eggNOG" id="arCOG11709">
    <property type="taxonomic scope" value="Archaea"/>
</dbReference>
<evidence type="ECO:0000313" key="2">
    <source>
        <dbReference type="Proteomes" id="UP000005233"/>
    </source>
</evidence>
<gene>
    <name evidence="1" type="ordered locus">Mtc_1588</name>
</gene>
<dbReference type="AlphaFoldDB" id="H8I789"/>